<evidence type="ECO:0000256" key="2">
    <source>
        <dbReference type="ARBA" id="ARBA00022801"/>
    </source>
</evidence>
<dbReference type="GO" id="GO:0005975">
    <property type="term" value="P:carbohydrate metabolic process"/>
    <property type="evidence" value="ECO:0007669"/>
    <property type="project" value="InterPro"/>
</dbReference>
<feature type="compositionally biased region" description="Basic and acidic residues" evidence="4">
    <location>
        <begin position="802"/>
        <end position="814"/>
    </location>
</feature>
<dbReference type="Pfam" id="PF16355">
    <property type="entry name" value="DUF4982"/>
    <property type="match status" value="1"/>
</dbReference>
<name>A0A139SR45_9BACT</name>
<keyword evidence="3" id="KW-0326">Glycosidase</keyword>
<dbReference type="Pfam" id="PF00703">
    <property type="entry name" value="Glyco_hydro_2"/>
    <property type="match status" value="1"/>
</dbReference>
<dbReference type="InterPro" id="IPR006101">
    <property type="entry name" value="Glyco_hydro_2"/>
</dbReference>
<dbReference type="Proteomes" id="UP000070058">
    <property type="component" value="Unassembled WGS sequence"/>
</dbReference>
<evidence type="ECO:0000259" key="8">
    <source>
        <dbReference type="Pfam" id="PF02837"/>
    </source>
</evidence>
<evidence type="ECO:0008006" key="13">
    <source>
        <dbReference type="Google" id="ProtNLM"/>
    </source>
</evidence>
<reference evidence="12" key="1">
    <citation type="submission" date="2016-02" db="EMBL/GenBank/DDBJ databases">
        <authorList>
            <person name="Sanders J.G."/>
            <person name="Lin J.Y."/>
            <person name="Wertz J.T."/>
            <person name="Russell J.A."/>
            <person name="Moreau C.S."/>
            <person name="Powell S."/>
        </authorList>
    </citation>
    <scope>NUCLEOTIDE SEQUENCE [LARGE SCALE GENOMIC DNA]</scope>
    <source>
        <strain evidence="12">CAG34</strain>
    </source>
</reference>
<dbReference type="InterPro" id="IPR006104">
    <property type="entry name" value="Glyco_hydro_2_N"/>
</dbReference>
<dbReference type="InterPro" id="IPR006102">
    <property type="entry name" value="Ig-like_GH2"/>
</dbReference>
<dbReference type="InterPro" id="IPR040605">
    <property type="entry name" value="Glyco_hydro2_dom5"/>
</dbReference>
<dbReference type="InterPro" id="IPR008979">
    <property type="entry name" value="Galactose-bd-like_sf"/>
</dbReference>
<dbReference type="Pfam" id="PF02837">
    <property type="entry name" value="Glyco_hydro_2_N"/>
    <property type="match status" value="1"/>
</dbReference>
<dbReference type="PRINTS" id="PR00132">
    <property type="entry name" value="GLHYDRLASE2"/>
</dbReference>
<dbReference type="GO" id="GO:0004553">
    <property type="term" value="F:hydrolase activity, hydrolyzing O-glycosyl compounds"/>
    <property type="evidence" value="ECO:0007669"/>
    <property type="project" value="InterPro"/>
</dbReference>
<dbReference type="Pfam" id="PF18565">
    <property type="entry name" value="Glyco_hydro2_C5"/>
    <property type="match status" value="1"/>
</dbReference>
<dbReference type="InterPro" id="IPR017853">
    <property type="entry name" value="GH"/>
</dbReference>
<dbReference type="SUPFAM" id="SSF51445">
    <property type="entry name" value="(Trans)glycosidases"/>
    <property type="match status" value="1"/>
</dbReference>
<dbReference type="OrthoDB" id="9762066at2"/>
<evidence type="ECO:0000256" key="4">
    <source>
        <dbReference type="SAM" id="MobiDB-lite"/>
    </source>
</evidence>
<evidence type="ECO:0000256" key="1">
    <source>
        <dbReference type="ARBA" id="ARBA00007401"/>
    </source>
</evidence>
<dbReference type="InterPro" id="IPR006103">
    <property type="entry name" value="Glyco_hydro_2_cat"/>
</dbReference>
<gene>
    <name evidence="11" type="ORF">AXK11_03080</name>
</gene>
<feature type="signal peptide" evidence="5">
    <location>
        <begin position="1"/>
        <end position="21"/>
    </location>
</feature>
<keyword evidence="12" id="KW-1185">Reference proteome</keyword>
<accession>A0A139SR45</accession>
<dbReference type="Gene3D" id="3.20.20.80">
    <property type="entry name" value="Glycosidases"/>
    <property type="match status" value="1"/>
</dbReference>
<dbReference type="InterPro" id="IPR013783">
    <property type="entry name" value="Ig-like_fold"/>
</dbReference>
<dbReference type="InterPro" id="IPR032311">
    <property type="entry name" value="DUF4982"/>
</dbReference>
<comment type="similarity">
    <text evidence="1">Belongs to the glycosyl hydrolase 2 family.</text>
</comment>
<evidence type="ECO:0000259" key="10">
    <source>
        <dbReference type="Pfam" id="PF18565"/>
    </source>
</evidence>
<proteinExistence type="inferred from homology"/>
<dbReference type="Gene3D" id="2.60.40.10">
    <property type="entry name" value="Immunoglobulins"/>
    <property type="match status" value="3"/>
</dbReference>
<feature type="region of interest" description="Disordered" evidence="4">
    <location>
        <begin position="801"/>
        <end position="821"/>
    </location>
</feature>
<evidence type="ECO:0000256" key="5">
    <source>
        <dbReference type="SAM" id="SignalP"/>
    </source>
</evidence>
<feature type="domain" description="DUF4982" evidence="9">
    <location>
        <begin position="727"/>
        <end position="784"/>
    </location>
</feature>
<organism evidence="11 12">
    <name type="scientific">Cephaloticoccus primus</name>
    <dbReference type="NCBI Taxonomy" id="1548207"/>
    <lineage>
        <taxon>Bacteria</taxon>
        <taxon>Pseudomonadati</taxon>
        <taxon>Verrucomicrobiota</taxon>
        <taxon>Opitutia</taxon>
        <taxon>Opitutales</taxon>
        <taxon>Opitutaceae</taxon>
        <taxon>Cephaloticoccus</taxon>
    </lineage>
</organism>
<dbReference type="SUPFAM" id="SSF49785">
    <property type="entry name" value="Galactose-binding domain-like"/>
    <property type="match status" value="1"/>
</dbReference>
<feature type="domain" description="Glycoside hydrolase family 2" evidence="10">
    <location>
        <begin position="816"/>
        <end position="915"/>
    </location>
</feature>
<dbReference type="SUPFAM" id="SSF49303">
    <property type="entry name" value="beta-Galactosidase/glucuronidase domain"/>
    <property type="match status" value="1"/>
</dbReference>
<dbReference type="EMBL" id="LSZQ01000025">
    <property type="protein sequence ID" value="KXU37007.1"/>
    <property type="molecule type" value="Genomic_DNA"/>
</dbReference>
<feature type="domain" description="Glycosyl hydrolases family 2 sugar binding" evidence="8">
    <location>
        <begin position="105"/>
        <end position="208"/>
    </location>
</feature>
<evidence type="ECO:0000259" key="9">
    <source>
        <dbReference type="Pfam" id="PF16355"/>
    </source>
</evidence>
<evidence type="ECO:0000313" key="12">
    <source>
        <dbReference type="Proteomes" id="UP000070058"/>
    </source>
</evidence>
<dbReference type="Gene3D" id="2.60.120.260">
    <property type="entry name" value="Galactose-binding domain-like"/>
    <property type="match status" value="1"/>
</dbReference>
<feature type="domain" description="Glycoside hydrolase family 2 immunoglobulin-like beta-sandwich" evidence="6">
    <location>
        <begin position="213"/>
        <end position="309"/>
    </location>
</feature>
<keyword evidence="5" id="KW-0732">Signal</keyword>
<feature type="chain" id="PRO_5007489631" description="Beta-galactosidase" evidence="5">
    <location>
        <begin position="22"/>
        <end position="920"/>
    </location>
</feature>
<protein>
    <recommendedName>
        <fullName evidence="13">Beta-galactosidase</fullName>
    </recommendedName>
</protein>
<evidence type="ECO:0000256" key="3">
    <source>
        <dbReference type="ARBA" id="ARBA00023295"/>
    </source>
</evidence>
<dbReference type="InterPro" id="IPR051913">
    <property type="entry name" value="GH2_Domain-Containing"/>
</dbReference>
<comment type="caution">
    <text evidence="11">The sequence shown here is derived from an EMBL/GenBank/DDBJ whole genome shotgun (WGS) entry which is preliminary data.</text>
</comment>
<dbReference type="Pfam" id="PF02836">
    <property type="entry name" value="Glyco_hydro_2_C"/>
    <property type="match status" value="1"/>
</dbReference>
<dbReference type="PANTHER" id="PTHR42732:SF1">
    <property type="entry name" value="BETA-MANNOSIDASE"/>
    <property type="match status" value="1"/>
</dbReference>
<dbReference type="AlphaFoldDB" id="A0A139SR45"/>
<dbReference type="InterPro" id="IPR036156">
    <property type="entry name" value="Beta-gal/glucu_dom_sf"/>
</dbReference>
<dbReference type="STRING" id="1548207.AXK11_03080"/>
<evidence type="ECO:0000313" key="11">
    <source>
        <dbReference type="EMBL" id="KXU37007.1"/>
    </source>
</evidence>
<evidence type="ECO:0000259" key="6">
    <source>
        <dbReference type="Pfam" id="PF00703"/>
    </source>
</evidence>
<sequence length="920" mass="99743">MCSRRLLLLFSLFSLPMSAPIASPIAAAAQPVAKSVDNAAPHSDGPRSKCLFDEQWRFQLGDVAGAEAAGFDDGAWRTVDLPHDWSIELPRDPKAPTGGAGGFFQNGIGWYRKTLAVDPARAGQRVVLEFEGVYCNAEVFVNGQHTGVKQPYGYVPFSVDLSEAVQAALAAGGAAPQPITVAVRVDNERQPSSRWFTGSGIYRHVWLHTFSPTHIATDDFKLTTTSLSAAEAVLRVEAGVVSATQSAGAVSLDFAVYAPDGAQVAQARAAGELAGAATRARIVADLKIPAPQAWSPDSPSLYRVVAQLRGAQSSGRGGNDTAPNEQVFDLLDEVTVTTGLRTLAWSAERGLLLNGQPIKLNGGNVHHDNGILGAAAFDRAEERKVELMKAAGFNAVRTAHNPHSIAFLNACDRLGLLVLDDMFDGWAEAKTAADYHLHFAEWYARDVEAWIRRDWNHPAVIFWCIGNEVFERGKPEGVAIAKKLAALVRSLDASRPVTSAVNGAWGEEEFWKSLDPFFAELDVGGYNYELASRDTSEREPGRSKFHKLYPRLTHVRDHERVPQRLMVATESFQSEVFANWQATRDHSYVLGDFVWTALDYLGESTIGVTFPPGLKELHHWEHGTLLGWPWPWAGAYCGDIDLTGWRKPVSYYREIVWNGEKAGARKLYMAVQEPPPQPQSGLSGAVPATPPIAAGEAEVPAPEEAWRPTLWAMAPALPLWDWPQSEGKWLTVEVYSRYDSVRLYLNGQLVGEKPTGEAEEFAAQFRVRYAAGELVAAGVQGGEERERFALKTGGPAVALRASVDRDRSTDERSASKASRPTLSADGQDLAFVTIEAVDAAGQWQPWAAQKIDVQVSGAGRLAGLGTGNVRDSLELYTGSACTLFQGRALAVIRAGKTPGPITLRISAPGLGSTELELHAD</sequence>
<evidence type="ECO:0000259" key="7">
    <source>
        <dbReference type="Pfam" id="PF02836"/>
    </source>
</evidence>
<dbReference type="PANTHER" id="PTHR42732">
    <property type="entry name" value="BETA-GALACTOSIDASE"/>
    <property type="match status" value="1"/>
</dbReference>
<feature type="domain" description="Glycoside hydrolase family 2 catalytic" evidence="7">
    <location>
        <begin position="350"/>
        <end position="502"/>
    </location>
</feature>
<keyword evidence="2" id="KW-0378">Hydrolase</keyword>